<evidence type="ECO:0008006" key="3">
    <source>
        <dbReference type="Google" id="ProtNLM"/>
    </source>
</evidence>
<dbReference type="Gene3D" id="3.40.50.1820">
    <property type="entry name" value="alpha/beta hydrolase"/>
    <property type="match status" value="1"/>
</dbReference>
<keyword evidence="2" id="KW-1185">Reference proteome</keyword>
<comment type="caution">
    <text evidence="1">The sequence shown here is derived from an EMBL/GenBank/DDBJ whole genome shotgun (WGS) entry which is preliminary data.</text>
</comment>
<evidence type="ECO:0000313" key="2">
    <source>
        <dbReference type="Proteomes" id="UP000619761"/>
    </source>
</evidence>
<reference evidence="2" key="1">
    <citation type="journal article" date="2019" name="Int. J. Syst. Evol. Microbiol.">
        <title>The Global Catalogue of Microorganisms (GCM) 10K type strain sequencing project: providing services to taxonomists for standard genome sequencing and annotation.</title>
        <authorList>
            <consortium name="The Broad Institute Genomics Platform"/>
            <consortium name="The Broad Institute Genome Sequencing Center for Infectious Disease"/>
            <person name="Wu L."/>
            <person name="Ma J."/>
        </authorList>
    </citation>
    <scope>NUCLEOTIDE SEQUENCE [LARGE SCALE GENOMIC DNA]</scope>
    <source>
        <strain evidence="2">KCTC 32239</strain>
    </source>
</reference>
<protein>
    <recommendedName>
        <fullName evidence="3">Alpha/beta hydrolase</fullName>
    </recommendedName>
</protein>
<gene>
    <name evidence="1" type="ORF">GCM10011613_30120</name>
</gene>
<evidence type="ECO:0000313" key="1">
    <source>
        <dbReference type="EMBL" id="GGY83216.1"/>
    </source>
</evidence>
<name>A0ABQ3B922_9GAMM</name>
<organism evidence="1 2">
    <name type="scientific">Cellvibrio zantedeschiae</name>
    <dbReference type="NCBI Taxonomy" id="1237077"/>
    <lineage>
        <taxon>Bacteria</taxon>
        <taxon>Pseudomonadati</taxon>
        <taxon>Pseudomonadota</taxon>
        <taxon>Gammaproteobacteria</taxon>
        <taxon>Cellvibrionales</taxon>
        <taxon>Cellvibrionaceae</taxon>
        <taxon>Cellvibrio</taxon>
    </lineage>
</organism>
<accession>A0ABQ3B922</accession>
<sequence>MPSHHNVYLPRAVENFPVVIVPGLRNSDENHWQSLWQARLPNSKRIHVNDWNTPDLAAWRAGIKAELDKLDQPAVLIAHSFGTLASAAIAAEFPEKVAALFLVAPADPNKFGIAEQLPQDFLAVDAKVIASSDDPWMTETKAAFWALTWGADYLRIKNVGHINSESKLGLWQEGVTLLHQLVRKAKVNLQHKNLAA</sequence>
<dbReference type="Pfam" id="PF06821">
    <property type="entry name" value="Ser_hydrolase"/>
    <property type="match status" value="1"/>
</dbReference>
<proteinExistence type="predicted"/>
<dbReference type="RefSeq" id="WP_229837985.1">
    <property type="nucleotide sequence ID" value="NZ_BMYZ01000003.1"/>
</dbReference>
<dbReference type="Proteomes" id="UP000619761">
    <property type="component" value="Unassembled WGS sequence"/>
</dbReference>
<dbReference type="EMBL" id="BMYZ01000003">
    <property type="protein sequence ID" value="GGY83216.1"/>
    <property type="molecule type" value="Genomic_DNA"/>
</dbReference>
<dbReference type="SUPFAM" id="SSF53474">
    <property type="entry name" value="alpha/beta-Hydrolases"/>
    <property type="match status" value="1"/>
</dbReference>
<dbReference type="InterPro" id="IPR010662">
    <property type="entry name" value="RBBP9/YdeN"/>
</dbReference>
<dbReference type="InterPro" id="IPR029058">
    <property type="entry name" value="AB_hydrolase_fold"/>
</dbReference>